<name>A0A3Q0J566_DIACI</name>
<keyword evidence="4" id="KW-1185">Reference proteome</keyword>
<dbReference type="InterPro" id="IPR019162">
    <property type="entry name" value="FancL_WD-rpt_cont_dom"/>
</dbReference>
<dbReference type="CDD" id="cd23831">
    <property type="entry name" value="DRWD-N_FANCL"/>
    <property type="match status" value="1"/>
</dbReference>
<dbReference type="AlphaFoldDB" id="A0A3Q0J566"/>
<dbReference type="InterPro" id="IPR043898">
    <property type="entry name" value="FANCL_d2"/>
</dbReference>
<dbReference type="GO" id="GO:0006513">
    <property type="term" value="P:protein monoubiquitination"/>
    <property type="evidence" value="ECO:0007669"/>
    <property type="project" value="TreeGrafter"/>
</dbReference>
<dbReference type="GO" id="GO:0036297">
    <property type="term" value="P:interstrand cross-link repair"/>
    <property type="evidence" value="ECO:0007669"/>
    <property type="project" value="InterPro"/>
</dbReference>
<proteinExistence type="predicted"/>
<feature type="domain" description="FANCL UBC-like" evidence="3">
    <location>
        <begin position="194"/>
        <end position="289"/>
    </location>
</feature>
<evidence type="ECO:0000259" key="2">
    <source>
        <dbReference type="Pfam" id="PF18890"/>
    </source>
</evidence>
<dbReference type="InterPro" id="IPR044037">
    <property type="entry name" value="FANCL_d3"/>
</dbReference>
<evidence type="ECO:0000259" key="1">
    <source>
        <dbReference type="Pfam" id="PF09765"/>
    </source>
</evidence>
<dbReference type="Pfam" id="PF18891">
    <property type="entry name" value="FANCL_d3"/>
    <property type="match status" value="1"/>
</dbReference>
<evidence type="ECO:0000313" key="5">
    <source>
        <dbReference type="RefSeq" id="XP_026683566.1"/>
    </source>
</evidence>
<dbReference type="InterPro" id="IPR016135">
    <property type="entry name" value="UBQ-conjugating_enzyme/RWD"/>
</dbReference>
<dbReference type="Pfam" id="PF18890">
    <property type="entry name" value="FANCL_d2"/>
    <property type="match status" value="1"/>
</dbReference>
<dbReference type="PANTHER" id="PTHR13206:SF0">
    <property type="entry name" value="E3 UBIQUITIN-PROTEIN LIGASE FANCL"/>
    <property type="match status" value="1"/>
</dbReference>
<reference evidence="5" key="1">
    <citation type="submission" date="2025-08" db="UniProtKB">
        <authorList>
            <consortium name="RefSeq"/>
        </authorList>
    </citation>
    <scope>IDENTIFICATION</scope>
</reference>
<dbReference type="STRING" id="121845.A0A3Q0J566"/>
<dbReference type="Proteomes" id="UP000079169">
    <property type="component" value="Unplaced"/>
</dbReference>
<dbReference type="Pfam" id="PF09765">
    <property type="entry name" value="FANCL_d1"/>
    <property type="match status" value="1"/>
</dbReference>
<dbReference type="GO" id="GO:0043240">
    <property type="term" value="C:Fanconi anaemia nuclear complex"/>
    <property type="evidence" value="ECO:0007669"/>
    <property type="project" value="InterPro"/>
</dbReference>
<gene>
    <name evidence="5" type="primary">LOC113469819</name>
</gene>
<organism evidence="4 5">
    <name type="scientific">Diaphorina citri</name>
    <name type="common">Asian citrus psyllid</name>
    <dbReference type="NCBI Taxonomy" id="121845"/>
    <lineage>
        <taxon>Eukaryota</taxon>
        <taxon>Metazoa</taxon>
        <taxon>Ecdysozoa</taxon>
        <taxon>Arthropoda</taxon>
        <taxon>Hexapoda</taxon>
        <taxon>Insecta</taxon>
        <taxon>Pterygota</taxon>
        <taxon>Neoptera</taxon>
        <taxon>Paraneoptera</taxon>
        <taxon>Hemiptera</taxon>
        <taxon>Sternorrhyncha</taxon>
        <taxon>Psylloidea</taxon>
        <taxon>Psyllidae</taxon>
        <taxon>Diaphorininae</taxon>
        <taxon>Diaphorina</taxon>
    </lineage>
</organism>
<evidence type="ECO:0000259" key="3">
    <source>
        <dbReference type="Pfam" id="PF18891"/>
    </source>
</evidence>
<dbReference type="GO" id="GO:0061630">
    <property type="term" value="F:ubiquitin protein ligase activity"/>
    <property type="evidence" value="ECO:0007669"/>
    <property type="project" value="TreeGrafter"/>
</dbReference>
<dbReference type="InterPro" id="IPR026848">
    <property type="entry name" value="Fancl"/>
</dbReference>
<evidence type="ECO:0000313" key="4">
    <source>
        <dbReference type="Proteomes" id="UP000079169"/>
    </source>
</evidence>
<dbReference type="Gene3D" id="3.10.110.20">
    <property type="entry name" value="RWD domain-like"/>
    <property type="match status" value="1"/>
</dbReference>
<dbReference type="CDD" id="cd23786">
    <property type="entry name" value="ELF_FANCL"/>
    <property type="match status" value="1"/>
</dbReference>
<dbReference type="RefSeq" id="XP_026683566.1">
    <property type="nucleotide sequence ID" value="XM_026827765.1"/>
</dbReference>
<protein>
    <submittedName>
        <fullName evidence="5">E3 ubiquitin-protein ligase FANCL-like</fullName>
    </submittedName>
</protein>
<dbReference type="PANTHER" id="PTHR13206">
    <property type="entry name" value="UBIQUITIN LIGASE PROTEIN PHF9 FANCONI ANEMIA GROUP L PROTEIN"/>
    <property type="match status" value="1"/>
</dbReference>
<feature type="domain" description="FANCL UBC-like" evidence="2">
    <location>
        <begin position="109"/>
        <end position="190"/>
    </location>
</feature>
<accession>A0A3Q0J566</accession>
<dbReference type="KEGG" id="dci:113469819"/>
<dbReference type="Gene3D" id="3.10.110.10">
    <property type="entry name" value="Ubiquitin Conjugating Enzyme"/>
    <property type="match status" value="1"/>
</dbReference>
<dbReference type="InterPro" id="IPR043003">
    <property type="entry name" value="FANCL_d3_sf"/>
</dbReference>
<dbReference type="CDD" id="cd23832">
    <property type="entry name" value="DRWD-C_FANCL"/>
    <property type="match status" value="1"/>
</dbReference>
<sequence length="324" mass="37245">MSVKLSMLKRYPLLIPNHNFTTWQGYINIVNNDYKICIQCPEFPYTKNATLEFDNAVNAVPVNYSSMLNKLKLKPSKLNKLLDNLVKFIANNSNTSASLPDFNAKYLLYKDLETIRENITDLSDDMSHVSLVYVDNADRSHSLSIQVDSERGNYLDMDLPEEIAHTFSEANKFKPVSSIYRQFCQRINDLQALFFMCDLLDEQTTVLEPANPTRKHTQRKIGLSDSVAIEVKLNPYDVYSCPNIEVVGEETSVAAIKTTLEFNMKETGWDEDLNIIENLVRVLDIEEFPDLHSRLESTQVMFNKFRYVLVRGTVDSNTTHTFRV</sequence>
<feature type="domain" description="Fanconi anemia complex subunit FancL WD-repeat containing" evidence="1">
    <location>
        <begin position="5"/>
        <end position="89"/>
    </location>
</feature>
<dbReference type="PaxDb" id="121845-A0A3Q0J566"/>
<dbReference type="GeneID" id="113469819"/>